<feature type="transmembrane region" description="Helical" evidence="1">
    <location>
        <begin position="54"/>
        <end position="72"/>
    </location>
</feature>
<name>A0AAW1NVS1_9CHLO</name>
<protein>
    <submittedName>
        <fullName evidence="2">Uncharacterized protein</fullName>
    </submittedName>
</protein>
<proteinExistence type="predicted"/>
<dbReference type="Proteomes" id="UP001465755">
    <property type="component" value="Unassembled WGS sequence"/>
</dbReference>
<keyword evidence="1" id="KW-1133">Transmembrane helix</keyword>
<keyword evidence="3" id="KW-1185">Reference proteome</keyword>
<reference evidence="2 3" key="1">
    <citation type="journal article" date="2024" name="Nat. Commun.">
        <title>Phylogenomics reveals the evolutionary origins of lichenization in chlorophyte algae.</title>
        <authorList>
            <person name="Puginier C."/>
            <person name="Libourel C."/>
            <person name="Otte J."/>
            <person name="Skaloud P."/>
            <person name="Haon M."/>
            <person name="Grisel S."/>
            <person name="Petersen M."/>
            <person name="Berrin J.G."/>
            <person name="Delaux P.M."/>
            <person name="Dal Grande F."/>
            <person name="Keller J."/>
        </authorList>
    </citation>
    <scope>NUCLEOTIDE SEQUENCE [LARGE SCALE GENOMIC DNA]</scope>
    <source>
        <strain evidence="2 3">SAG 2036</strain>
    </source>
</reference>
<accession>A0AAW1NVS1</accession>
<comment type="caution">
    <text evidence="2">The sequence shown here is derived from an EMBL/GenBank/DDBJ whole genome shotgun (WGS) entry which is preliminary data.</text>
</comment>
<dbReference type="EMBL" id="JALJOQ010000116">
    <property type="protein sequence ID" value="KAK9796325.1"/>
    <property type="molecule type" value="Genomic_DNA"/>
</dbReference>
<keyword evidence="1" id="KW-0812">Transmembrane</keyword>
<organism evidence="2 3">
    <name type="scientific">Symbiochloris irregularis</name>
    <dbReference type="NCBI Taxonomy" id="706552"/>
    <lineage>
        <taxon>Eukaryota</taxon>
        <taxon>Viridiplantae</taxon>
        <taxon>Chlorophyta</taxon>
        <taxon>core chlorophytes</taxon>
        <taxon>Trebouxiophyceae</taxon>
        <taxon>Trebouxiales</taxon>
        <taxon>Trebouxiaceae</taxon>
        <taxon>Symbiochloris</taxon>
    </lineage>
</organism>
<dbReference type="AlphaFoldDB" id="A0AAW1NVS1"/>
<feature type="transmembrane region" description="Helical" evidence="1">
    <location>
        <begin position="21"/>
        <end position="42"/>
    </location>
</feature>
<gene>
    <name evidence="2" type="ORF">WJX73_004337</name>
</gene>
<evidence type="ECO:0000313" key="3">
    <source>
        <dbReference type="Proteomes" id="UP001465755"/>
    </source>
</evidence>
<evidence type="ECO:0000313" key="2">
    <source>
        <dbReference type="EMBL" id="KAK9796325.1"/>
    </source>
</evidence>
<keyword evidence="1" id="KW-0472">Membrane</keyword>
<sequence length="112" mass="12718">MALTAVSSWIATISYKEKRKWLCIWSSIYALTGLTMTIVTYVRGPDPHDAFGCSLPFSLWLGSLFIATLSYFTTDYIKRGDGHGGEKPERYVYDPNVGEYVLKTKMSDYRVV</sequence>
<evidence type="ECO:0000256" key="1">
    <source>
        <dbReference type="SAM" id="Phobius"/>
    </source>
</evidence>